<proteinExistence type="predicted"/>
<dbReference type="InterPro" id="IPR016024">
    <property type="entry name" value="ARM-type_fold"/>
</dbReference>
<gene>
    <name evidence="6" type="ORF">LTRI10_LOCUS32172</name>
</gene>
<dbReference type="InterPro" id="IPR057135">
    <property type="entry name" value="At4g27190-like_LRR"/>
</dbReference>
<dbReference type="InterPro" id="IPR058922">
    <property type="entry name" value="WHD_DRP"/>
</dbReference>
<evidence type="ECO:0000313" key="6">
    <source>
        <dbReference type="EMBL" id="CAL1391450.1"/>
    </source>
</evidence>
<feature type="compositionally biased region" description="Acidic residues" evidence="2">
    <location>
        <begin position="677"/>
        <end position="726"/>
    </location>
</feature>
<dbReference type="AlphaFoldDB" id="A0AAV2F1A5"/>
<evidence type="ECO:0000313" key="7">
    <source>
        <dbReference type="Proteomes" id="UP001497516"/>
    </source>
</evidence>
<dbReference type="Pfam" id="PF23247">
    <property type="entry name" value="LRR_RPS2"/>
    <property type="match status" value="1"/>
</dbReference>
<dbReference type="SUPFAM" id="SSF52047">
    <property type="entry name" value="RNI-like"/>
    <property type="match status" value="1"/>
</dbReference>
<evidence type="ECO:0000259" key="3">
    <source>
        <dbReference type="Pfam" id="PF23247"/>
    </source>
</evidence>
<dbReference type="SUPFAM" id="SSF48371">
    <property type="entry name" value="ARM repeat"/>
    <property type="match status" value="1"/>
</dbReference>
<evidence type="ECO:0000256" key="2">
    <source>
        <dbReference type="SAM" id="MobiDB-lite"/>
    </source>
</evidence>
<keyword evidence="1" id="KW-0677">Repeat</keyword>
<organism evidence="6 7">
    <name type="scientific">Linum trigynum</name>
    <dbReference type="NCBI Taxonomy" id="586398"/>
    <lineage>
        <taxon>Eukaryota</taxon>
        <taxon>Viridiplantae</taxon>
        <taxon>Streptophyta</taxon>
        <taxon>Embryophyta</taxon>
        <taxon>Tracheophyta</taxon>
        <taxon>Spermatophyta</taxon>
        <taxon>Magnoliopsida</taxon>
        <taxon>eudicotyledons</taxon>
        <taxon>Gunneridae</taxon>
        <taxon>Pentapetalae</taxon>
        <taxon>rosids</taxon>
        <taxon>fabids</taxon>
        <taxon>Malpighiales</taxon>
        <taxon>Linaceae</taxon>
        <taxon>Linum</taxon>
    </lineage>
</organism>
<dbReference type="Gene3D" id="3.80.10.10">
    <property type="entry name" value="Ribonuclease Inhibitor"/>
    <property type="match status" value="3"/>
</dbReference>
<feature type="domain" description="Disease resistance protein winged helix" evidence="4">
    <location>
        <begin position="1"/>
        <end position="60"/>
    </location>
</feature>
<evidence type="ECO:0000256" key="1">
    <source>
        <dbReference type="ARBA" id="ARBA00022737"/>
    </source>
</evidence>
<reference evidence="6 7" key="1">
    <citation type="submission" date="2024-04" db="EMBL/GenBank/DDBJ databases">
        <authorList>
            <person name="Fracassetti M."/>
        </authorList>
    </citation>
    <scope>NUCLEOTIDE SEQUENCE [LARGE SCALE GENOMIC DNA]</scope>
</reference>
<dbReference type="Pfam" id="PF25019">
    <property type="entry name" value="LRR_R13L1-DRL21"/>
    <property type="match status" value="1"/>
</dbReference>
<evidence type="ECO:0000259" key="4">
    <source>
        <dbReference type="Pfam" id="PF23559"/>
    </source>
</evidence>
<dbReference type="EMBL" id="OZ034819">
    <property type="protein sequence ID" value="CAL1391450.1"/>
    <property type="molecule type" value="Genomic_DNA"/>
</dbReference>
<feature type="domain" description="R13L1/DRL21-like LRR repeat region" evidence="5">
    <location>
        <begin position="263"/>
        <end position="387"/>
    </location>
</feature>
<dbReference type="Proteomes" id="UP001497516">
    <property type="component" value="Chromosome 6"/>
</dbReference>
<dbReference type="PANTHER" id="PTHR47186">
    <property type="entry name" value="LEUCINE-RICH REPEAT-CONTAINING PROTEIN 57"/>
    <property type="match status" value="1"/>
</dbReference>
<dbReference type="Pfam" id="PF23559">
    <property type="entry name" value="WHD_DRP"/>
    <property type="match status" value="1"/>
</dbReference>
<protein>
    <submittedName>
        <fullName evidence="6">Uncharacterized protein</fullName>
    </submittedName>
</protein>
<dbReference type="InterPro" id="IPR032675">
    <property type="entry name" value="LRR_dom_sf"/>
</dbReference>
<accession>A0AAV2F1A5</accession>
<evidence type="ECO:0000259" key="5">
    <source>
        <dbReference type="Pfam" id="PF25019"/>
    </source>
</evidence>
<sequence length="771" mass="87577">MIQLWVAQGYVKSSDSSNQFDLGFEYFKDLLWRCFFQETEKDECGNIKFCKMHDLMHDLAISVAGEEIISLAISNSPSSHSDDSALNRVRHASMDFNDELSPEELMSHWTSTINKEKKLRTLFPTNQDWLNGRENLGEITYCNTTSLRMLDLGHFRMLHVSHTIHKLKHLRHLDLTENLMEMLPEEITELVNLEVLILEGCCLLKQLPRNTWKLSSLVHLGLDGCRDLTCMPRGIGQLCCLRELVIFRIAEGDTEHSSPSAGIGELQYLNNLRGSLRVENLKWVKNPCEGKSANLGDKKHLEKLELSWESWGGGSDVSMEGELLEALHPHPNLKLLHLRTNAGLNCPSWLPSLTSLVEIQIVSCKNWKRLLPLDHLPALTKLELSNMESLEWIESSVPFTSQLSSPSSFFPSLKSLKLERCPNLKGWLIPAESLPEFACASEVDISECNSIMSIPCFSPQLQSLELSGGSKDMLKHILRMPSASLPNSPPPSCSHFEDLYLHDIDDLDTLPEEILPRFSSLKTLSISGCCHLSTLYPSLPYCLDSLEKLKIENCRELDLFDVINREDAAQVPMLQQHDAVLTSLSQVTFEEIPKLISLPEWLQFATSLKCIEIADCPVTCMPEWIPNPTHLRDLTIFCYNKTVAEFLAENFTKVAHISRVQIDDTMIMIDGRFNEDWADNGEYEEEKEEDEEEEDDDDEEEDDDNEEEEDDDDEGEEEDIENETEQVTEGKEVGEEEATSKLGWFLTNCAMKLTKCCSVFLRCFEGSSSRS</sequence>
<name>A0AAV2F1A5_9ROSI</name>
<keyword evidence="7" id="KW-1185">Reference proteome</keyword>
<feature type="region of interest" description="Disordered" evidence="2">
    <location>
        <begin position="677"/>
        <end position="739"/>
    </location>
</feature>
<feature type="domain" description="Disease resistance protein At4g27190-like leucine-rich repeats" evidence="3">
    <location>
        <begin position="517"/>
        <end position="597"/>
    </location>
</feature>
<dbReference type="SUPFAM" id="SSF52058">
    <property type="entry name" value="L domain-like"/>
    <property type="match status" value="1"/>
</dbReference>
<dbReference type="InterPro" id="IPR056789">
    <property type="entry name" value="LRR_R13L1-DRL21"/>
</dbReference>
<dbReference type="PANTHER" id="PTHR47186:SF13">
    <property type="entry name" value="DISEASE RESISTANCE PROTEIN RGA3"/>
    <property type="match status" value="1"/>
</dbReference>